<feature type="signal peptide" evidence="2">
    <location>
        <begin position="1"/>
        <end position="21"/>
    </location>
</feature>
<keyword evidence="2" id="KW-0732">Signal</keyword>
<proteinExistence type="predicted"/>
<reference evidence="3" key="1">
    <citation type="submission" date="2021-02" db="EMBL/GenBank/DDBJ databases">
        <authorList>
            <person name="Nowell W R."/>
        </authorList>
    </citation>
    <scope>NUCLEOTIDE SEQUENCE</scope>
</reference>
<dbReference type="Proteomes" id="UP000663833">
    <property type="component" value="Unassembled WGS sequence"/>
</dbReference>
<evidence type="ECO:0000256" key="1">
    <source>
        <dbReference type="SAM" id="MobiDB-lite"/>
    </source>
</evidence>
<feature type="region of interest" description="Disordered" evidence="1">
    <location>
        <begin position="25"/>
        <end position="55"/>
    </location>
</feature>
<dbReference type="AlphaFoldDB" id="A0A817XUA7"/>
<protein>
    <submittedName>
        <fullName evidence="3">Uncharacterized protein</fullName>
    </submittedName>
</protein>
<evidence type="ECO:0000313" key="3">
    <source>
        <dbReference type="EMBL" id="CAF3370530.1"/>
    </source>
</evidence>
<organism evidence="3 4">
    <name type="scientific">Rotaria socialis</name>
    <dbReference type="NCBI Taxonomy" id="392032"/>
    <lineage>
        <taxon>Eukaryota</taxon>
        <taxon>Metazoa</taxon>
        <taxon>Spiralia</taxon>
        <taxon>Gnathifera</taxon>
        <taxon>Rotifera</taxon>
        <taxon>Eurotatoria</taxon>
        <taxon>Bdelloidea</taxon>
        <taxon>Philodinida</taxon>
        <taxon>Philodinidae</taxon>
        <taxon>Rotaria</taxon>
    </lineage>
</organism>
<gene>
    <name evidence="3" type="ORF">LUA448_LOCUS14800</name>
</gene>
<feature type="chain" id="PRO_5032715241" evidence="2">
    <location>
        <begin position="22"/>
        <end position="71"/>
    </location>
</feature>
<evidence type="ECO:0000313" key="4">
    <source>
        <dbReference type="Proteomes" id="UP000663833"/>
    </source>
</evidence>
<evidence type="ECO:0000256" key="2">
    <source>
        <dbReference type="SAM" id="SignalP"/>
    </source>
</evidence>
<sequence length="71" mass="7849">MNSKHLASVLFVIMLLLTVGAQNQISSDSKSESNELISASKPEKDSSSIVSSVSEEEYVNDNQQFLSEWLK</sequence>
<comment type="caution">
    <text evidence="3">The sequence shown here is derived from an EMBL/GenBank/DDBJ whole genome shotgun (WGS) entry which is preliminary data.</text>
</comment>
<name>A0A817XUA7_9BILA</name>
<dbReference type="EMBL" id="CAJNYD010001861">
    <property type="protein sequence ID" value="CAF3370530.1"/>
    <property type="molecule type" value="Genomic_DNA"/>
</dbReference>
<accession>A0A817XUA7</accession>